<dbReference type="STRING" id="1736691.SAMN06295964_1350"/>
<dbReference type="EMBL" id="LT796768">
    <property type="protein sequence ID" value="SKB06519.1"/>
    <property type="molecule type" value="Genomic_DNA"/>
</dbReference>
<accession>A0A1T4YXJ3</accession>
<dbReference type="RefSeq" id="WP_078699447.1">
    <property type="nucleotide sequence ID" value="NZ_LT796768.1"/>
</dbReference>
<keyword evidence="3" id="KW-1133">Transmembrane helix</keyword>
<dbReference type="SUPFAM" id="SSF63817">
    <property type="entry name" value="Sortase"/>
    <property type="match status" value="1"/>
</dbReference>
<organism evidence="4 5">
    <name type="scientific">Aeromicrobium choanae</name>
    <dbReference type="NCBI Taxonomy" id="1736691"/>
    <lineage>
        <taxon>Bacteria</taxon>
        <taxon>Bacillati</taxon>
        <taxon>Actinomycetota</taxon>
        <taxon>Actinomycetes</taxon>
        <taxon>Propionibacteriales</taxon>
        <taxon>Nocardioidaceae</taxon>
        <taxon>Aeromicrobium</taxon>
    </lineage>
</organism>
<evidence type="ECO:0000313" key="4">
    <source>
        <dbReference type="EMBL" id="SKB06519.1"/>
    </source>
</evidence>
<keyword evidence="5" id="KW-1185">Reference proteome</keyword>
<keyword evidence="3" id="KW-0472">Membrane</keyword>
<feature type="active site" description="Acyl-thioester intermediate" evidence="2">
    <location>
        <position position="190"/>
    </location>
</feature>
<evidence type="ECO:0000256" key="1">
    <source>
        <dbReference type="ARBA" id="ARBA00022801"/>
    </source>
</evidence>
<dbReference type="Gene3D" id="2.40.260.10">
    <property type="entry name" value="Sortase"/>
    <property type="match status" value="1"/>
</dbReference>
<evidence type="ECO:0000313" key="5">
    <source>
        <dbReference type="Proteomes" id="UP000191040"/>
    </source>
</evidence>
<dbReference type="Pfam" id="PF04203">
    <property type="entry name" value="Sortase"/>
    <property type="match status" value="1"/>
</dbReference>
<dbReference type="InterPro" id="IPR023365">
    <property type="entry name" value="Sortase_dom-sf"/>
</dbReference>
<reference evidence="5" key="1">
    <citation type="submission" date="2017-02" db="EMBL/GenBank/DDBJ databases">
        <authorList>
            <person name="Varghese N."/>
            <person name="Submissions S."/>
        </authorList>
    </citation>
    <scope>NUCLEOTIDE SEQUENCE [LARGE SCALE GENOMIC DNA]</scope>
    <source>
        <strain evidence="5">9H-4</strain>
    </source>
</reference>
<proteinExistence type="predicted"/>
<feature type="transmembrane region" description="Helical" evidence="3">
    <location>
        <begin position="12"/>
        <end position="37"/>
    </location>
</feature>
<dbReference type="Proteomes" id="UP000191040">
    <property type="component" value="Chromosome I"/>
</dbReference>
<dbReference type="InterPro" id="IPR005754">
    <property type="entry name" value="Sortase"/>
</dbReference>
<feature type="active site" description="Proton donor/acceptor" evidence="2">
    <location>
        <position position="117"/>
    </location>
</feature>
<gene>
    <name evidence="4" type="ORF">SAMN06295964_1350</name>
</gene>
<evidence type="ECO:0000256" key="2">
    <source>
        <dbReference type="PIRSR" id="PIRSR605754-1"/>
    </source>
</evidence>
<dbReference type="CDD" id="cd05830">
    <property type="entry name" value="Sortase_E"/>
    <property type="match status" value="1"/>
</dbReference>
<sequence length="215" mass="23545">MSSAPARSLGSRLVLVLGVVLVLAGVGILGWVGWQYWGTNVVAQRDHERIRGEISEAWEAQEDPIAGVGLLRIKRFGADFEVPILDGDDDATLAKGVGRHEESAQPGRVGNLVLSGHRVTHGEPFRKFLDLRAGDEVVVETRTHVHTYVLRQDGDEIRVPFTTSWPLWPVPDPDAEGEPATERVITLVTCSELFHTDDRSVVVGDLVSSERKPGT</sequence>
<name>A0A1T4YXJ3_9ACTN</name>
<evidence type="ECO:0000256" key="3">
    <source>
        <dbReference type="SAM" id="Phobius"/>
    </source>
</evidence>
<protein>
    <submittedName>
        <fullName evidence="4">Sortase A</fullName>
    </submittedName>
</protein>
<dbReference type="GO" id="GO:0016787">
    <property type="term" value="F:hydrolase activity"/>
    <property type="evidence" value="ECO:0007669"/>
    <property type="project" value="UniProtKB-KW"/>
</dbReference>
<dbReference type="InterPro" id="IPR042003">
    <property type="entry name" value="Sortase_E"/>
</dbReference>
<keyword evidence="3" id="KW-0812">Transmembrane</keyword>
<keyword evidence="1" id="KW-0378">Hydrolase</keyword>
<dbReference type="OrthoDB" id="5242879at2"/>
<dbReference type="AlphaFoldDB" id="A0A1T4YXJ3"/>